<evidence type="ECO:0000313" key="1">
    <source>
        <dbReference type="EMBL" id="RKF58843.1"/>
    </source>
</evidence>
<dbReference type="EMBL" id="MCBQ01017957">
    <property type="protein sequence ID" value="RKF58843.1"/>
    <property type="molecule type" value="Genomic_DNA"/>
</dbReference>
<keyword evidence="2" id="KW-1185">Reference proteome</keyword>
<proteinExistence type="predicted"/>
<gene>
    <name evidence="1" type="ORF">GcM3_179033</name>
</gene>
<protein>
    <submittedName>
        <fullName evidence="1">Uncharacterized protein</fullName>
    </submittedName>
</protein>
<accession>A0A420HN39</accession>
<name>A0A420HN39_9PEZI</name>
<sequence length="108" mass="12163">MIEKIGDGMIAISKALAVPTAIDIPAQVGRTLQGQTQKLIQKSRSLTHEGTLIMLELLANPELARTYLLINDDILRRKWVTRQVQIHVVSHDVNPYFEAFVLSDKENN</sequence>
<dbReference type="AlphaFoldDB" id="A0A420HN39"/>
<reference evidence="1 2" key="1">
    <citation type="journal article" date="2018" name="BMC Genomics">
        <title>Comparative genome analyses reveal sequence features reflecting distinct modes of host-adaptation between dicot and monocot powdery mildew.</title>
        <authorList>
            <person name="Wu Y."/>
            <person name="Ma X."/>
            <person name="Pan Z."/>
            <person name="Kale S.D."/>
            <person name="Song Y."/>
            <person name="King H."/>
            <person name="Zhang Q."/>
            <person name="Presley C."/>
            <person name="Deng X."/>
            <person name="Wei C.I."/>
            <person name="Xiao S."/>
        </authorList>
    </citation>
    <scope>NUCLEOTIDE SEQUENCE [LARGE SCALE GENOMIC DNA]</scope>
    <source>
        <strain evidence="1">UMSG3</strain>
    </source>
</reference>
<evidence type="ECO:0000313" key="2">
    <source>
        <dbReference type="Proteomes" id="UP000283383"/>
    </source>
</evidence>
<comment type="caution">
    <text evidence="1">The sequence shown here is derived from an EMBL/GenBank/DDBJ whole genome shotgun (WGS) entry which is preliminary data.</text>
</comment>
<organism evidence="1 2">
    <name type="scientific">Golovinomyces cichoracearum</name>
    <dbReference type="NCBI Taxonomy" id="62708"/>
    <lineage>
        <taxon>Eukaryota</taxon>
        <taxon>Fungi</taxon>
        <taxon>Dikarya</taxon>
        <taxon>Ascomycota</taxon>
        <taxon>Pezizomycotina</taxon>
        <taxon>Leotiomycetes</taxon>
        <taxon>Erysiphales</taxon>
        <taxon>Erysiphaceae</taxon>
        <taxon>Golovinomyces</taxon>
    </lineage>
</organism>
<dbReference type="Proteomes" id="UP000283383">
    <property type="component" value="Unassembled WGS sequence"/>
</dbReference>